<keyword evidence="2" id="KW-1185">Reference proteome</keyword>
<comment type="caution">
    <text evidence="1">The sequence shown here is derived from an EMBL/GenBank/DDBJ whole genome shotgun (WGS) entry which is preliminary data.</text>
</comment>
<evidence type="ECO:0000313" key="1">
    <source>
        <dbReference type="EMBL" id="GFY95677.1"/>
    </source>
</evidence>
<sequence length="223" mass="25540">MESGGSSKKSKSKGSADYEYSRFIGKVEEKLYHKVNFWPTSKYNLETEKGKEKLYSWVRGKKLKVTPDTFVEIYAIPRKENPEFDFLDVGMPDAVEVSQELLLEGDDWDGETKCKKIRLKDKYLGSVPYTGFLTELFKRSGVHNPIVASEELSMGMEDLKEAITNLGKEFSTQMTEHRNEVNARLTSLEEESSRNTTMLQVIHGMLIRMQAKNDDDEDDKDGD</sequence>
<dbReference type="EMBL" id="BJWL01000010">
    <property type="protein sequence ID" value="GFY95677.1"/>
    <property type="molecule type" value="Genomic_DNA"/>
</dbReference>
<accession>A0A7J0FCQ0</accession>
<organism evidence="1 2">
    <name type="scientific">Actinidia rufa</name>
    <dbReference type="NCBI Taxonomy" id="165716"/>
    <lineage>
        <taxon>Eukaryota</taxon>
        <taxon>Viridiplantae</taxon>
        <taxon>Streptophyta</taxon>
        <taxon>Embryophyta</taxon>
        <taxon>Tracheophyta</taxon>
        <taxon>Spermatophyta</taxon>
        <taxon>Magnoliopsida</taxon>
        <taxon>eudicotyledons</taxon>
        <taxon>Gunneridae</taxon>
        <taxon>Pentapetalae</taxon>
        <taxon>asterids</taxon>
        <taxon>Ericales</taxon>
        <taxon>Actinidiaceae</taxon>
        <taxon>Actinidia</taxon>
    </lineage>
</organism>
<dbReference type="AlphaFoldDB" id="A0A7J0FCQ0"/>
<evidence type="ECO:0000313" key="2">
    <source>
        <dbReference type="Proteomes" id="UP000585474"/>
    </source>
</evidence>
<proteinExistence type="predicted"/>
<protein>
    <submittedName>
        <fullName evidence="1">Uncharacterized protein</fullName>
    </submittedName>
</protein>
<dbReference type="Proteomes" id="UP000585474">
    <property type="component" value="Unassembled WGS sequence"/>
</dbReference>
<gene>
    <name evidence="1" type="ORF">Acr_10g0010620</name>
</gene>
<reference evidence="1 2" key="1">
    <citation type="submission" date="2019-07" db="EMBL/GenBank/DDBJ databases">
        <title>De Novo Assembly of kiwifruit Actinidia rufa.</title>
        <authorList>
            <person name="Sugita-Konishi S."/>
            <person name="Sato K."/>
            <person name="Mori E."/>
            <person name="Abe Y."/>
            <person name="Kisaki G."/>
            <person name="Hamano K."/>
            <person name="Suezawa K."/>
            <person name="Otani M."/>
            <person name="Fukuda T."/>
            <person name="Manabe T."/>
            <person name="Gomi K."/>
            <person name="Tabuchi M."/>
            <person name="Akimitsu K."/>
            <person name="Kataoka I."/>
        </authorList>
    </citation>
    <scope>NUCLEOTIDE SEQUENCE [LARGE SCALE GENOMIC DNA]</scope>
    <source>
        <strain evidence="2">cv. Fuchu</strain>
    </source>
</reference>
<name>A0A7J0FCQ0_9ERIC</name>